<dbReference type="InterPro" id="IPR013096">
    <property type="entry name" value="Cupin_2"/>
</dbReference>
<name>A0A7C4AS50_9BACT</name>
<dbReference type="SUPFAM" id="SSF51182">
    <property type="entry name" value="RmlC-like cupins"/>
    <property type="match status" value="1"/>
</dbReference>
<dbReference type="SMART" id="SM00530">
    <property type="entry name" value="HTH_XRE"/>
    <property type="match status" value="1"/>
</dbReference>
<evidence type="ECO:0000256" key="1">
    <source>
        <dbReference type="ARBA" id="ARBA00023125"/>
    </source>
</evidence>
<proteinExistence type="predicted"/>
<gene>
    <name evidence="3" type="ORF">ENV54_08520</name>
</gene>
<dbReference type="GO" id="GO:0003677">
    <property type="term" value="F:DNA binding"/>
    <property type="evidence" value="ECO:0007669"/>
    <property type="project" value="UniProtKB-KW"/>
</dbReference>
<dbReference type="Gene3D" id="2.60.120.10">
    <property type="entry name" value="Jelly Rolls"/>
    <property type="match status" value="1"/>
</dbReference>
<dbReference type="SUPFAM" id="SSF47413">
    <property type="entry name" value="lambda repressor-like DNA-binding domains"/>
    <property type="match status" value="1"/>
</dbReference>
<dbReference type="EMBL" id="DTGT01000267">
    <property type="protein sequence ID" value="HGH61326.1"/>
    <property type="molecule type" value="Genomic_DNA"/>
</dbReference>
<dbReference type="InterPro" id="IPR011051">
    <property type="entry name" value="RmlC_Cupin_sf"/>
</dbReference>
<dbReference type="InterPro" id="IPR050807">
    <property type="entry name" value="TransReg_Diox_bact_type"/>
</dbReference>
<dbReference type="InterPro" id="IPR001387">
    <property type="entry name" value="Cro/C1-type_HTH"/>
</dbReference>
<dbReference type="CDD" id="cd00093">
    <property type="entry name" value="HTH_XRE"/>
    <property type="match status" value="1"/>
</dbReference>
<reference evidence="3" key="1">
    <citation type="journal article" date="2020" name="mSystems">
        <title>Genome- and Community-Level Interaction Insights into Carbon Utilization and Element Cycling Functions of Hydrothermarchaeota in Hydrothermal Sediment.</title>
        <authorList>
            <person name="Zhou Z."/>
            <person name="Liu Y."/>
            <person name="Xu W."/>
            <person name="Pan J."/>
            <person name="Luo Z.H."/>
            <person name="Li M."/>
        </authorList>
    </citation>
    <scope>NUCLEOTIDE SEQUENCE [LARGE SCALE GENOMIC DNA]</scope>
    <source>
        <strain evidence="3">SpSt-769</strain>
    </source>
</reference>
<keyword evidence="1" id="KW-0238">DNA-binding</keyword>
<dbReference type="AlphaFoldDB" id="A0A7C4AS50"/>
<dbReference type="PROSITE" id="PS50943">
    <property type="entry name" value="HTH_CROC1"/>
    <property type="match status" value="1"/>
</dbReference>
<dbReference type="InterPro" id="IPR014710">
    <property type="entry name" value="RmlC-like_jellyroll"/>
</dbReference>
<dbReference type="CDD" id="cd02209">
    <property type="entry name" value="cupin_XRE_C"/>
    <property type="match status" value="1"/>
</dbReference>
<dbReference type="PANTHER" id="PTHR46797">
    <property type="entry name" value="HTH-TYPE TRANSCRIPTIONAL REGULATOR"/>
    <property type="match status" value="1"/>
</dbReference>
<dbReference type="GO" id="GO:0003700">
    <property type="term" value="F:DNA-binding transcription factor activity"/>
    <property type="evidence" value="ECO:0007669"/>
    <property type="project" value="TreeGrafter"/>
</dbReference>
<protein>
    <submittedName>
        <fullName evidence="3">Cupin domain-containing protein</fullName>
    </submittedName>
</protein>
<dbReference type="Pfam" id="PF07883">
    <property type="entry name" value="Cupin_2"/>
    <property type="match status" value="1"/>
</dbReference>
<dbReference type="PANTHER" id="PTHR46797:SF1">
    <property type="entry name" value="METHYLPHOSPHONATE SYNTHASE"/>
    <property type="match status" value="1"/>
</dbReference>
<sequence length="184" mass="20626">MAIESTIGLRIRQLRKQQKLTLKQLSEIVGCTDAYLSQVENGKVSPSISSLKKIADALRTKITDFFVEQRDNEPVVLSPDRRVTLSLSRWNAKIESLVLNPSGKRMHPFFTTIRPGGGSHGLYSHVGEEFGLVLQGELEIELDGKTHLVRQGESFYYNSTQPHSWTNTGKTDTVVVWVISPPTF</sequence>
<dbReference type="InterPro" id="IPR010982">
    <property type="entry name" value="Lambda_DNA-bd_dom_sf"/>
</dbReference>
<dbReference type="Gene3D" id="1.10.260.40">
    <property type="entry name" value="lambda repressor-like DNA-binding domains"/>
    <property type="match status" value="1"/>
</dbReference>
<evidence type="ECO:0000259" key="2">
    <source>
        <dbReference type="PROSITE" id="PS50943"/>
    </source>
</evidence>
<feature type="domain" description="HTH cro/C1-type" evidence="2">
    <location>
        <begin position="11"/>
        <end position="65"/>
    </location>
</feature>
<comment type="caution">
    <text evidence="3">The sequence shown here is derived from an EMBL/GenBank/DDBJ whole genome shotgun (WGS) entry which is preliminary data.</text>
</comment>
<evidence type="ECO:0000313" key="3">
    <source>
        <dbReference type="EMBL" id="HGH61326.1"/>
    </source>
</evidence>
<dbReference type="Pfam" id="PF01381">
    <property type="entry name" value="HTH_3"/>
    <property type="match status" value="1"/>
</dbReference>
<accession>A0A7C4AS50</accession>
<dbReference type="GO" id="GO:0005829">
    <property type="term" value="C:cytosol"/>
    <property type="evidence" value="ECO:0007669"/>
    <property type="project" value="TreeGrafter"/>
</dbReference>
<organism evidence="3">
    <name type="scientific">Desulfomonile tiedjei</name>
    <dbReference type="NCBI Taxonomy" id="2358"/>
    <lineage>
        <taxon>Bacteria</taxon>
        <taxon>Pseudomonadati</taxon>
        <taxon>Thermodesulfobacteriota</taxon>
        <taxon>Desulfomonilia</taxon>
        <taxon>Desulfomonilales</taxon>
        <taxon>Desulfomonilaceae</taxon>
        <taxon>Desulfomonile</taxon>
    </lineage>
</organism>